<dbReference type="EMBL" id="JANBVB010002296">
    <property type="protein sequence ID" value="KAJ2886816.1"/>
    <property type="molecule type" value="Genomic_DNA"/>
</dbReference>
<evidence type="ECO:0000313" key="2">
    <source>
        <dbReference type="Proteomes" id="UP001139981"/>
    </source>
</evidence>
<reference evidence="1" key="1">
    <citation type="submission" date="2022-07" db="EMBL/GenBank/DDBJ databases">
        <title>Phylogenomic reconstructions and comparative analyses of Kickxellomycotina fungi.</title>
        <authorList>
            <person name="Reynolds N.K."/>
            <person name="Stajich J.E."/>
            <person name="Barry K."/>
            <person name="Grigoriev I.V."/>
            <person name="Crous P."/>
            <person name="Smith M.E."/>
        </authorList>
    </citation>
    <scope>NUCLEOTIDE SEQUENCE</scope>
    <source>
        <strain evidence="1">CBS 190363</strain>
    </source>
</reference>
<organism evidence="1 2">
    <name type="scientific">Coemansia aciculifera</name>
    <dbReference type="NCBI Taxonomy" id="417176"/>
    <lineage>
        <taxon>Eukaryota</taxon>
        <taxon>Fungi</taxon>
        <taxon>Fungi incertae sedis</taxon>
        <taxon>Zoopagomycota</taxon>
        <taxon>Kickxellomycotina</taxon>
        <taxon>Kickxellomycetes</taxon>
        <taxon>Kickxellales</taxon>
        <taxon>Kickxellaceae</taxon>
        <taxon>Coemansia</taxon>
    </lineage>
</organism>
<dbReference type="Proteomes" id="UP001139981">
    <property type="component" value="Unassembled WGS sequence"/>
</dbReference>
<name>A0ACC1LVW6_9FUNG</name>
<feature type="non-terminal residue" evidence="1">
    <location>
        <position position="117"/>
    </location>
</feature>
<feature type="non-terminal residue" evidence="1">
    <location>
        <position position="1"/>
    </location>
</feature>
<proteinExistence type="predicted"/>
<gene>
    <name evidence="1" type="ORF">IWW38_005198</name>
</gene>
<evidence type="ECO:0000313" key="1">
    <source>
        <dbReference type="EMBL" id="KAJ2886816.1"/>
    </source>
</evidence>
<sequence>LKRPYGDNVLPARAAADSVRWVKDTAMYTETHGKKLFAQLLSYMKAGSNDAPIAVEGTINPDFGIATDMVYTWIIKAGTVESELLRAQATPSARANATTLTISDRFACDSEYPHIAM</sequence>
<comment type="caution">
    <text evidence="1">The sequence shown here is derived from an EMBL/GenBank/DDBJ whole genome shotgun (WGS) entry which is preliminary data.</text>
</comment>
<keyword evidence="2" id="KW-1185">Reference proteome</keyword>
<accession>A0ACC1LVW6</accession>
<protein>
    <submittedName>
        <fullName evidence="1">Uncharacterized protein</fullName>
    </submittedName>
</protein>